<dbReference type="PANTHER" id="PTHR10030:SF37">
    <property type="entry name" value="ALPHA-L-FUCOSIDASE-RELATED"/>
    <property type="match status" value="1"/>
</dbReference>
<name>A0A1M5X494_9FIRM</name>
<dbReference type="InterPro" id="IPR057739">
    <property type="entry name" value="Glyco_hydro_29_N"/>
</dbReference>
<dbReference type="InterPro" id="IPR017853">
    <property type="entry name" value="GH"/>
</dbReference>
<dbReference type="Pfam" id="PF16757">
    <property type="entry name" value="Fucosidase_C"/>
    <property type="match status" value="1"/>
</dbReference>
<dbReference type="EMBL" id="FQXR01000006">
    <property type="protein sequence ID" value="SHH94344.1"/>
    <property type="molecule type" value="Genomic_DNA"/>
</dbReference>
<dbReference type="PANTHER" id="PTHR10030">
    <property type="entry name" value="ALPHA-L-FUCOSIDASE"/>
    <property type="match status" value="1"/>
</dbReference>
<dbReference type="InterPro" id="IPR013780">
    <property type="entry name" value="Glyco_hydro_b"/>
</dbReference>
<evidence type="ECO:0000313" key="10">
    <source>
        <dbReference type="Proteomes" id="UP000184389"/>
    </source>
</evidence>
<dbReference type="Pfam" id="PF01120">
    <property type="entry name" value="Alpha_L_fucos"/>
    <property type="match status" value="1"/>
</dbReference>
<comment type="function">
    <text evidence="1">Alpha-L-fucosidase is responsible for hydrolyzing the alpha-1,6-linked fucose joined to the reducing-end N-acetylglucosamine of the carbohydrate moieties of glycoproteins.</text>
</comment>
<dbReference type="RefSeq" id="WP_072744138.1">
    <property type="nucleotide sequence ID" value="NZ_FQXR01000006.1"/>
</dbReference>
<dbReference type="PIRSF" id="PIRSF001092">
    <property type="entry name" value="Alpha-L-fucosidase"/>
    <property type="match status" value="1"/>
</dbReference>
<dbReference type="Gene3D" id="3.20.20.80">
    <property type="entry name" value="Glycosidases"/>
    <property type="match status" value="1"/>
</dbReference>
<keyword evidence="6" id="KW-0326">Glycosidase</keyword>
<feature type="domain" description="Glycoside hydrolase family 29 N-terminal" evidence="7">
    <location>
        <begin position="3"/>
        <end position="358"/>
    </location>
</feature>
<feature type="domain" description="Alpha-L-fucosidase C-terminal" evidence="8">
    <location>
        <begin position="373"/>
        <end position="453"/>
    </location>
</feature>
<comment type="similarity">
    <text evidence="2">Belongs to the glycosyl hydrolase 29 family.</text>
</comment>
<evidence type="ECO:0000256" key="4">
    <source>
        <dbReference type="ARBA" id="ARBA00022729"/>
    </source>
</evidence>
<evidence type="ECO:0000256" key="6">
    <source>
        <dbReference type="ARBA" id="ARBA00023295"/>
    </source>
</evidence>
<dbReference type="PRINTS" id="PR00741">
    <property type="entry name" value="GLHYDRLASE29"/>
</dbReference>
<sequence length="455" mass="52957">MVKKYLPNWESLDSRTIPSWFNDAKFGIFLHWGVYSVPAWRKINDERFGSYAEWYYASVYGNYKNNDDDFHKKVYGEDFEYRKFANYFKAELFDPELWADIFYNAGAKYVVLTSKHHEGYCLWPTKNKHKVNWRVTDVGPNKDLLGELSKAVRKRGMKMGAYYSMIDWETNKSHRPENGYFVPEKDRKKYGIEESRYVDEILIPQLKELVNNYEPAVIFTDGGEWDLTEEESKVKEFLAWLYNNAPNKDEVVINDRFCVGMPGNHGDYYSTEYKDIDGFENIHPWEESRGIGKSYGFNRAENLEDYSTSEELVHELIDIVSRDGNLLLNVGPTADGRIPVIQQQRLYDIGEWLKVNGDSIYSTTSSKVFNSGNSNIYFTQDKGGKNIYCILTKWCDDEFVIYCNEDVNINSINLLNYGGDITYSQNGNEIIINSPTIAPNTYGGKYAYVYRIKLD</sequence>
<proteinExistence type="inferred from homology"/>
<keyword evidence="5" id="KW-0378">Hydrolase</keyword>
<dbReference type="AlphaFoldDB" id="A0A1M5X494"/>
<keyword evidence="4" id="KW-0732">Signal</keyword>
<dbReference type="GO" id="GO:0004560">
    <property type="term" value="F:alpha-L-fucosidase activity"/>
    <property type="evidence" value="ECO:0007669"/>
    <property type="project" value="InterPro"/>
</dbReference>
<evidence type="ECO:0000259" key="8">
    <source>
        <dbReference type="Pfam" id="PF16757"/>
    </source>
</evidence>
<dbReference type="InterPro" id="IPR031919">
    <property type="entry name" value="Fucosidase_C"/>
</dbReference>
<organism evidence="9 10">
    <name type="scientific">Sporanaerobacter acetigenes DSM 13106</name>
    <dbReference type="NCBI Taxonomy" id="1123281"/>
    <lineage>
        <taxon>Bacteria</taxon>
        <taxon>Bacillati</taxon>
        <taxon>Bacillota</taxon>
        <taxon>Tissierellia</taxon>
        <taxon>Tissierellales</taxon>
        <taxon>Sporanaerobacteraceae</taxon>
        <taxon>Sporanaerobacter</taxon>
    </lineage>
</organism>
<keyword evidence="10" id="KW-1185">Reference proteome</keyword>
<evidence type="ECO:0000256" key="1">
    <source>
        <dbReference type="ARBA" id="ARBA00004071"/>
    </source>
</evidence>
<gene>
    <name evidence="9" type="ORF">SAMN02745180_01457</name>
</gene>
<dbReference type="GO" id="GO:0005764">
    <property type="term" value="C:lysosome"/>
    <property type="evidence" value="ECO:0007669"/>
    <property type="project" value="TreeGrafter"/>
</dbReference>
<evidence type="ECO:0000313" key="9">
    <source>
        <dbReference type="EMBL" id="SHH94344.1"/>
    </source>
</evidence>
<evidence type="ECO:0000256" key="3">
    <source>
        <dbReference type="ARBA" id="ARBA00012662"/>
    </source>
</evidence>
<dbReference type="InterPro" id="IPR000933">
    <property type="entry name" value="Glyco_hydro_29"/>
</dbReference>
<dbReference type="SUPFAM" id="SSF51445">
    <property type="entry name" value="(Trans)glycosidases"/>
    <property type="match status" value="1"/>
</dbReference>
<dbReference type="GO" id="GO:0006004">
    <property type="term" value="P:fucose metabolic process"/>
    <property type="evidence" value="ECO:0007669"/>
    <property type="project" value="InterPro"/>
</dbReference>
<dbReference type="EC" id="3.2.1.51" evidence="3"/>
<dbReference type="OrthoDB" id="107551at2"/>
<protein>
    <recommendedName>
        <fullName evidence="3">alpha-L-fucosidase</fullName>
        <ecNumber evidence="3">3.2.1.51</ecNumber>
    </recommendedName>
</protein>
<dbReference type="Gene3D" id="2.60.40.1180">
    <property type="entry name" value="Golgi alpha-mannosidase II"/>
    <property type="match status" value="1"/>
</dbReference>
<reference evidence="9 10" key="1">
    <citation type="submission" date="2016-11" db="EMBL/GenBank/DDBJ databases">
        <authorList>
            <person name="Jaros S."/>
            <person name="Januszkiewicz K."/>
            <person name="Wedrychowicz H."/>
        </authorList>
    </citation>
    <scope>NUCLEOTIDE SEQUENCE [LARGE SCALE GENOMIC DNA]</scope>
    <source>
        <strain evidence="9 10">DSM 13106</strain>
    </source>
</reference>
<dbReference type="GO" id="GO:0016139">
    <property type="term" value="P:glycoside catabolic process"/>
    <property type="evidence" value="ECO:0007669"/>
    <property type="project" value="TreeGrafter"/>
</dbReference>
<dbReference type="Proteomes" id="UP000184389">
    <property type="component" value="Unassembled WGS sequence"/>
</dbReference>
<dbReference type="STRING" id="1123281.SAMN02745180_01457"/>
<evidence type="ECO:0000256" key="5">
    <source>
        <dbReference type="ARBA" id="ARBA00022801"/>
    </source>
</evidence>
<evidence type="ECO:0000259" key="7">
    <source>
        <dbReference type="Pfam" id="PF01120"/>
    </source>
</evidence>
<dbReference type="SMART" id="SM00812">
    <property type="entry name" value="Alpha_L_fucos"/>
    <property type="match status" value="1"/>
</dbReference>
<accession>A0A1M5X494</accession>
<evidence type="ECO:0000256" key="2">
    <source>
        <dbReference type="ARBA" id="ARBA00007951"/>
    </source>
</evidence>
<dbReference type="InterPro" id="IPR016286">
    <property type="entry name" value="FUC_metazoa-typ"/>
</dbReference>